<dbReference type="STRING" id="1703345.A3860_29185"/>
<evidence type="ECO:0000256" key="3">
    <source>
        <dbReference type="ARBA" id="ARBA00022723"/>
    </source>
</evidence>
<keyword evidence="4" id="KW-0408">Iron</keyword>
<dbReference type="OrthoDB" id="9797132at2"/>
<dbReference type="PANTHER" id="PTHR36438:SF1">
    <property type="entry name" value="IRON-SULFUR CLUSTER REPAIR PROTEIN YTFE"/>
    <property type="match status" value="1"/>
</dbReference>
<proteinExistence type="predicted"/>
<dbReference type="Pfam" id="PF04405">
    <property type="entry name" value="ScdA_N"/>
    <property type="match status" value="1"/>
</dbReference>
<evidence type="ECO:0000313" key="7">
    <source>
        <dbReference type="Proteomes" id="UP000192796"/>
    </source>
</evidence>
<gene>
    <name evidence="6" type="ORF">A3860_29185</name>
</gene>
<sequence length="249" mass="29392">MMHPLNKIDEQALVTEILLSDYRTADIFKKYNIDYCCGARWPLQTACEMRGLDVAIVKQELEEAVRTVQISTALPFTQWPLDFLADYIVQVHHSYLRHTLPVLETHLANFIAEHRKKFTWLDELQQQFTRLHAQLPLYMIQEEESIFPYIKQLNRAWASKDSLAGLYTRTLRKPVEKVMDQEHQLIMGVLHRMRTLTNDYTLPANACRSHWVVFMKLRELDNDLVQHMHLEKNILLPRLLTIEGELKRA</sequence>
<keyword evidence="3" id="KW-0479">Metal-binding</keyword>
<dbReference type="InterPro" id="IPR012312">
    <property type="entry name" value="Hemerythrin-like"/>
</dbReference>
<protein>
    <recommendedName>
        <fullName evidence="5">Hemerythrin-like domain-containing protein</fullName>
    </recommendedName>
</protein>
<evidence type="ECO:0000256" key="2">
    <source>
        <dbReference type="ARBA" id="ARBA00022490"/>
    </source>
</evidence>
<comment type="subcellular location">
    <subcellularLocation>
        <location evidence="1">Cytoplasm</location>
    </subcellularLocation>
</comment>
<dbReference type="InterPro" id="IPR019903">
    <property type="entry name" value="RIC_family"/>
</dbReference>
<keyword evidence="2" id="KW-0963">Cytoplasm</keyword>
<dbReference type="Pfam" id="PF01814">
    <property type="entry name" value="Hemerythrin"/>
    <property type="match status" value="1"/>
</dbReference>
<organism evidence="6 7">
    <name type="scientific">Niastella vici</name>
    <dbReference type="NCBI Taxonomy" id="1703345"/>
    <lineage>
        <taxon>Bacteria</taxon>
        <taxon>Pseudomonadati</taxon>
        <taxon>Bacteroidota</taxon>
        <taxon>Chitinophagia</taxon>
        <taxon>Chitinophagales</taxon>
        <taxon>Chitinophagaceae</taxon>
        <taxon>Niastella</taxon>
    </lineage>
</organism>
<dbReference type="GO" id="GO:0005737">
    <property type="term" value="C:cytoplasm"/>
    <property type="evidence" value="ECO:0007669"/>
    <property type="project" value="UniProtKB-SubCell"/>
</dbReference>
<dbReference type="AlphaFoldDB" id="A0A1V9FUK5"/>
<reference evidence="6 7" key="1">
    <citation type="submission" date="2016-03" db="EMBL/GenBank/DDBJ databases">
        <title>Niastella vici sp. nov., isolated from farmland soil.</title>
        <authorList>
            <person name="Chen L."/>
            <person name="Wang D."/>
            <person name="Yang S."/>
            <person name="Wang G."/>
        </authorList>
    </citation>
    <scope>NUCLEOTIDE SEQUENCE [LARGE SCALE GENOMIC DNA]</scope>
    <source>
        <strain evidence="6 7">DJ57</strain>
    </source>
</reference>
<dbReference type="PANTHER" id="PTHR36438">
    <property type="entry name" value="IRON-SULFUR CLUSTER REPAIR PROTEIN YTFE"/>
    <property type="match status" value="1"/>
</dbReference>
<evidence type="ECO:0000256" key="4">
    <source>
        <dbReference type="ARBA" id="ARBA00023004"/>
    </source>
</evidence>
<evidence type="ECO:0000313" key="6">
    <source>
        <dbReference type="EMBL" id="OQP62033.1"/>
    </source>
</evidence>
<comment type="caution">
    <text evidence="6">The sequence shown here is derived from an EMBL/GenBank/DDBJ whole genome shotgun (WGS) entry which is preliminary data.</text>
</comment>
<dbReference type="EMBL" id="LVYD01000052">
    <property type="protein sequence ID" value="OQP62033.1"/>
    <property type="molecule type" value="Genomic_DNA"/>
</dbReference>
<dbReference type="Gene3D" id="1.20.120.520">
    <property type="entry name" value="nmb1532 protein domain like"/>
    <property type="match status" value="1"/>
</dbReference>
<dbReference type="Proteomes" id="UP000192796">
    <property type="component" value="Unassembled WGS sequence"/>
</dbReference>
<dbReference type="InterPro" id="IPR038062">
    <property type="entry name" value="ScdA-like_N_sf"/>
</dbReference>
<feature type="domain" description="Hemerythrin-like" evidence="5">
    <location>
        <begin position="88"/>
        <end position="239"/>
    </location>
</feature>
<dbReference type="Gene3D" id="1.10.3910.10">
    <property type="entry name" value="SP0561-like"/>
    <property type="match status" value="1"/>
</dbReference>
<evidence type="ECO:0000259" key="5">
    <source>
        <dbReference type="Pfam" id="PF01814"/>
    </source>
</evidence>
<dbReference type="GO" id="GO:0046872">
    <property type="term" value="F:metal ion binding"/>
    <property type="evidence" value="ECO:0007669"/>
    <property type="project" value="UniProtKB-KW"/>
</dbReference>
<accession>A0A1V9FUK5</accession>
<name>A0A1V9FUK5_9BACT</name>
<keyword evidence="7" id="KW-1185">Reference proteome</keyword>
<evidence type="ECO:0000256" key="1">
    <source>
        <dbReference type="ARBA" id="ARBA00004496"/>
    </source>
</evidence>
<dbReference type="RefSeq" id="WP_081149524.1">
    <property type="nucleotide sequence ID" value="NZ_LVYD01000052.1"/>
</dbReference>